<sequence>MFSEPLGINLAVQIVILLYVIELISFKSSMTNRMIGFNITTIIVLLMYSLPWSNPVVGFILILVAWALSIADIFHHKKDNYTFLFLNWVEFITLSISAIIIATNMIKAL</sequence>
<name>A0A0G0DH94_9BACT</name>
<protein>
    <submittedName>
        <fullName evidence="2">Uncharacterized protein</fullName>
    </submittedName>
</protein>
<reference evidence="2 3" key="1">
    <citation type="journal article" date="2015" name="Nature">
        <title>rRNA introns, odd ribosomes, and small enigmatic genomes across a large radiation of phyla.</title>
        <authorList>
            <person name="Brown C.T."/>
            <person name="Hug L.A."/>
            <person name="Thomas B.C."/>
            <person name="Sharon I."/>
            <person name="Castelle C.J."/>
            <person name="Singh A."/>
            <person name="Wilkins M.J."/>
            <person name="Williams K.H."/>
            <person name="Banfield J.F."/>
        </authorList>
    </citation>
    <scope>NUCLEOTIDE SEQUENCE [LARGE SCALE GENOMIC DNA]</scope>
</reference>
<feature type="transmembrane region" description="Helical" evidence="1">
    <location>
        <begin position="6"/>
        <end position="26"/>
    </location>
</feature>
<evidence type="ECO:0000313" key="3">
    <source>
        <dbReference type="Proteomes" id="UP000034140"/>
    </source>
</evidence>
<dbReference type="AlphaFoldDB" id="A0A0G0DH94"/>
<proteinExistence type="predicted"/>
<keyword evidence="1" id="KW-0812">Transmembrane</keyword>
<keyword evidence="1" id="KW-1133">Transmembrane helix</keyword>
<dbReference type="EMBL" id="LBRE01000005">
    <property type="protein sequence ID" value="KKP92793.1"/>
    <property type="molecule type" value="Genomic_DNA"/>
</dbReference>
<evidence type="ECO:0000256" key="1">
    <source>
        <dbReference type="SAM" id="Phobius"/>
    </source>
</evidence>
<gene>
    <name evidence="2" type="ORF">UR96_C0005G0032</name>
</gene>
<keyword evidence="1" id="KW-0472">Membrane</keyword>
<evidence type="ECO:0000313" key="2">
    <source>
        <dbReference type="EMBL" id="KKP92793.1"/>
    </source>
</evidence>
<dbReference type="Proteomes" id="UP000034140">
    <property type="component" value="Unassembled WGS sequence"/>
</dbReference>
<organism evidence="2 3">
    <name type="scientific">candidate division WS6 bacterium GW2011_GWC1_36_11</name>
    <dbReference type="NCBI Taxonomy" id="1619090"/>
    <lineage>
        <taxon>Bacteria</taxon>
        <taxon>Candidatus Dojkabacteria</taxon>
    </lineage>
</organism>
<feature type="transmembrane region" description="Helical" evidence="1">
    <location>
        <begin position="81"/>
        <end position="106"/>
    </location>
</feature>
<accession>A0A0G0DH94</accession>
<comment type="caution">
    <text evidence="2">The sequence shown here is derived from an EMBL/GenBank/DDBJ whole genome shotgun (WGS) entry which is preliminary data.</text>
</comment>